<feature type="region of interest" description="Disordered" evidence="1">
    <location>
        <begin position="231"/>
        <end position="281"/>
    </location>
</feature>
<dbReference type="EMBL" id="CM029040">
    <property type="protein sequence ID" value="KAG2634447.1"/>
    <property type="molecule type" value="Genomic_DNA"/>
</dbReference>
<dbReference type="Proteomes" id="UP000823388">
    <property type="component" value="Chromosome 2N"/>
</dbReference>
<evidence type="ECO:0008006" key="4">
    <source>
        <dbReference type="Google" id="ProtNLM"/>
    </source>
</evidence>
<organism evidence="2 3">
    <name type="scientific">Panicum virgatum</name>
    <name type="common">Blackwell switchgrass</name>
    <dbReference type="NCBI Taxonomy" id="38727"/>
    <lineage>
        <taxon>Eukaryota</taxon>
        <taxon>Viridiplantae</taxon>
        <taxon>Streptophyta</taxon>
        <taxon>Embryophyta</taxon>
        <taxon>Tracheophyta</taxon>
        <taxon>Spermatophyta</taxon>
        <taxon>Magnoliopsida</taxon>
        <taxon>Liliopsida</taxon>
        <taxon>Poales</taxon>
        <taxon>Poaceae</taxon>
        <taxon>PACMAD clade</taxon>
        <taxon>Panicoideae</taxon>
        <taxon>Panicodae</taxon>
        <taxon>Paniceae</taxon>
        <taxon>Panicinae</taxon>
        <taxon>Panicum</taxon>
        <taxon>Panicum sect. Hiantes</taxon>
    </lineage>
</organism>
<proteinExistence type="predicted"/>
<dbReference type="PANTHER" id="PTHR45125">
    <property type="entry name" value="F21J9.4-RELATED"/>
    <property type="match status" value="1"/>
</dbReference>
<accession>A0A8T0VJ06</accession>
<protein>
    <recommendedName>
        <fullName evidence="4">No apical meristem-associated C-terminal domain-containing protein</fullName>
    </recommendedName>
</protein>
<keyword evidence="3" id="KW-1185">Reference proteome</keyword>
<comment type="caution">
    <text evidence="2">The sequence shown here is derived from an EMBL/GenBank/DDBJ whole genome shotgun (WGS) entry which is preliminary data.</text>
</comment>
<evidence type="ECO:0000313" key="2">
    <source>
        <dbReference type="EMBL" id="KAG2634447.1"/>
    </source>
</evidence>
<dbReference type="PANTHER" id="PTHR45125:SF28">
    <property type="entry name" value="OS02G0603500 PROTEIN"/>
    <property type="match status" value="1"/>
</dbReference>
<feature type="compositionally biased region" description="Polar residues" evidence="1">
    <location>
        <begin position="1"/>
        <end position="14"/>
    </location>
</feature>
<reference evidence="2" key="1">
    <citation type="submission" date="2020-05" db="EMBL/GenBank/DDBJ databases">
        <title>WGS assembly of Panicum virgatum.</title>
        <authorList>
            <person name="Lovell J.T."/>
            <person name="Jenkins J."/>
            <person name="Shu S."/>
            <person name="Juenger T.E."/>
            <person name="Schmutz J."/>
        </authorList>
    </citation>
    <scope>NUCLEOTIDE SEQUENCE</scope>
    <source>
        <strain evidence="2">AP13</strain>
    </source>
</reference>
<dbReference type="AlphaFoldDB" id="A0A8T0VJ06"/>
<gene>
    <name evidence="2" type="ORF">PVAP13_2NG166900</name>
</gene>
<evidence type="ECO:0000256" key="1">
    <source>
        <dbReference type="SAM" id="MobiDB-lite"/>
    </source>
</evidence>
<feature type="region of interest" description="Disordered" evidence="1">
    <location>
        <begin position="1"/>
        <end position="61"/>
    </location>
</feature>
<evidence type="ECO:0000313" key="3">
    <source>
        <dbReference type="Proteomes" id="UP000823388"/>
    </source>
</evidence>
<name>A0A8T0VJ06_PANVG</name>
<sequence length="384" mass="42730">MRGGQATINSTTEGPTPIDTSCKLARATPPAPLGPARSRASRATSLPIDIGNPSSSSPRRSLFHVSHNAIDGTTGDPTLSDEIAMATGGGPWTNMISDECDVDAISLSSGFQWTFGDPENQTKVAKAAPKRAGNYNHEEDIQLCVSWENIRTDPIIGNEQPGRAYWKRIADHYHANKTFESDRNANSLEHRWSTIQKECQKFQRYYDEVERHHPSGIPYKEHVRHCQKFQTMENNRRSQSNMSSNGATERDDGDDSSRSYSTEPNPNKRPPGRKQAKERLKIGGDAGLYKEAIAELILDKKEEKKLRELRWDEEKKMKEDRWKETKMIQQQKIIIGKRQTDKTYVLTMRAQIAAQKMAAFSAGFGGGFSISSGGTGGDADGATI</sequence>